<dbReference type="InterPro" id="IPR006571">
    <property type="entry name" value="TLDc_dom"/>
</dbReference>
<dbReference type="GO" id="GO:0005739">
    <property type="term" value="C:mitochondrion"/>
    <property type="evidence" value="ECO:0007669"/>
    <property type="project" value="UniProtKB-SubCell"/>
</dbReference>
<organism evidence="6 7">
    <name type="scientific">Protomyces lactucae-debilis</name>
    <dbReference type="NCBI Taxonomy" id="2754530"/>
    <lineage>
        <taxon>Eukaryota</taxon>
        <taxon>Fungi</taxon>
        <taxon>Dikarya</taxon>
        <taxon>Ascomycota</taxon>
        <taxon>Taphrinomycotina</taxon>
        <taxon>Taphrinomycetes</taxon>
        <taxon>Taphrinales</taxon>
        <taxon>Protomycetaceae</taxon>
        <taxon>Protomyces</taxon>
    </lineage>
</organism>
<dbReference type="Pfam" id="PF07534">
    <property type="entry name" value="TLD"/>
    <property type="match status" value="1"/>
</dbReference>
<sequence>MRPIRPPPLAALQLKPTPQGPCFLTCAIADEIRNLLPQRLQVHDRWQCIYNLNVHGVSLGTLYHHCFAYRDRLGERPGFVVAVQDRQGQVFGAYVNEYLRPEAGFYGNGECFLWKVQSAHPGPASEYSGVAAIRFKAYPWTGMNDYQLYCTPSFISFGGGNGKYGLWLDDRLEQGVSGMTETFGNESLCDGVEEGRRFEVVSVEVWKV</sequence>
<comment type="similarity">
    <text evidence="2">Belongs to the OXR1 family.</text>
</comment>
<keyword evidence="3" id="KW-0496">Mitochondrion</keyword>
<evidence type="ECO:0000256" key="3">
    <source>
        <dbReference type="ARBA" id="ARBA00023128"/>
    </source>
</evidence>
<reference evidence="6 7" key="1">
    <citation type="submission" date="2016-07" db="EMBL/GenBank/DDBJ databases">
        <title>Pervasive Adenine N6-methylation of Active Genes in Fungi.</title>
        <authorList>
            <consortium name="DOE Joint Genome Institute"/>
            <person name="Mondo S.J."/>
            <person name="Dannebaum R.O."/>
            <person name="Kuo R.C."/>
            <person name="Labutti K."/>
            <person name="Haridas S."/>
            <person name="Kuo A."/>
            <person name="Salamov A."/>
            <person name="Ahrendt S.R."/>
            <person name="Lipzen A."/>
            <person name="Sullivan W."/>
            <person name="Andreopoulos W.B."/>
            <person name="Clum A."/>
            <person name="Lindquist E."/>
            <person name="Daum C."/>
            <person name="Ramamoorthy G.K."/>
            <person name="Gryganskyi A."/>
            <person name="Culley D."/>
            <person name="Magnuson J.K."/>
            <person name="James T.Y."/>
            <person name="O'Malley M.A."/>
            <person name="Stajich J.E."/>
            <person name="Spatafora J.W."/>
            <person name="Visel A."/>
            <person name="Grigoriev I.V."/>
        </authorList>
    </citation>
    <scope>NUCLEOTIDE SEQUENCE [LARGE SCALE GENOMIC DNA]</scope>
    <source>
        <strain evidence="6 7">12-1054</strain>
    </source>
</reference>
<evidence type="ECO:0000256" key="4">
    <source>
        <dbReference type="ARBA" id="ARBA00040604"/>
    </source>
</evidence>
<accession>A0A1Y2F6H1</accession>
<evidence type="ECO:0000256" key="2">
    <source>
        <dbReference type="ARBA" id="ARBA00009540"/>
    </source>
</evidence>
<evidence type="ECO:0000313" key="7">
    <source>
        <dbReference type="Proteomes" id="UP000193685"/>
    </source>
</evidence>
<dbReference type="AlphaFoldDB" id="A0A1Y2F6H1"/>
<dbReference type="SMART" id="SM00584">
    <property type="entry name" value="TLDc"/>
    <property type="match status" value="1"/>
</dbReference>
<dbReference type="OrthoDB" id="26679at2759"/>
<dbReference type="PANTHER" id="PTHR23354:SF62">
    <property type="entry name" value="MUSTARD, ISOFORM V"/>
    <property type="match status" value="1"/>
</dbReference>
<dbReference type="RefSeq" id="XP_040723852.1">
    <property type="nucleotide sequence ID" value="XM_040867960.1"/>
</dbReference>
<dbReference type="Proteomes" id="UP000193685">
    <property type="component" value="Unassembled WGS sequence"/>
</dbReference>
<protein>
    <recommendedName>
        <fullName evidence="4">Oxidation resistance protein 1</fullName>
    </recommendedName>
</protein>
<gene>
    <name evidence="6" type="ORF">BCR37DRAFT_349856</name>
</gene>
<dbReference type="OMA" id="HYGLWCD"/>
<comment type="caution">
    <text evidence="6">The sequence shown here is derived from an EMBL/GenBank/DDBJ whole genome shotgun (WGS) entry which is preliminary data.</text>
</comment>
<evidence type="ECO:0000313" key="6">
    <source>
        <dbReference type="EMBL" id="ORY79481.1"/>
    </source>
</evidence>
<dbReference type="GO" id="GO:0005634">
    <property type="term" value="C:nucleus"/>
    <property type="evidence" value="ECO:0007669"/>
    <property type="project" value="TreeGrafter"/>
</dbReference>
<dbReference type="GO" id="GO:0006979">
    <property type="term" value="P:response to oxidative stress"/>
    <property type="evidence" value="ECO:0007669"/>
    <property type="project" value="TreeGrafter"/>
</dbReference>
<evidence type="ECO:0000259" key="5">
    <source>
        <dbReference type="PROSITE" id="PS51886"/>
    </source>
</evidence>
<comment type="subcellular location">
    <subcellularLocation>
        <location evidence="1">Mitochondrion</location>
    </subcellularLocation>
</comment>
<dbReference type="STRING" id="56484.A0A1Y2F6H1"/>
<dbReference type="GeneID" id="63784559"/>
<keyword evidence="7" id="KW-1185">Reference proteome</keyword>
<name>A0A1Y2F6H1_PROLT</name>
<dbReference type="PROSITE" id="PS51886">
    <property type="entry name" value="TLDC"/>
    <property type="match status" value="1"/>
</dbReference>
<dbReference type="EMBL" id="MCFI01000015">
    <property type="protein sequence ID" value="ORY79481.1"/>
    <property type="molecule type" value="Genomic_DNA"/>
</dbReference>
<dbReference type="PANTHER" id="PTHR23354">
    <property type="entry name" value="NUCLEOLAR PROTEIN 7/ESTROGEN RECEPTOR COACTIVATOR-RELATED"/>
    <property type="match status" value="1"/>
</dbReference>
<evidence type="ECO:0000256" key="1">
    <source>
        <dbReference type="ARBA" id="ARBA00004173"/>
    </source>
</evidence>
<feature type="domain" description="TLDc" evidence="5">
    <location>
        <begin position="22"/>
        <end position="208"/>
    </location>
</feature>
<proteinExistence type="inferred from homology"/>